<keyword evidence="3" id="KW-1185">Reference proteome</keyword>
<gene>
    <name evidence="2" type="ORF">WISP_91331</name>
</gene>
<sequence length="77" mass="8612">MEMEQEVQELSTHQLLENSQDGPTIPDYSMFVDSHSSGGEEPGGRKAEWREDGGGRAGEPDEEYGNVRQTEKLIEDD</sequence>
<feature type="compositionally biased region" description="Basic and acidic residues" evidence="1">
    <location>
        <begin position="42"/>
        <end position="54"/>
    </location>
</feature>
<comment type="caution">
    <text evidence="2">The sequence shown here is derived from an EMBL/GenBank/DDBJ whole genome shotgun (WGS) entry which is preliminary data.</text>
</comment>
<reference evidence="2" key="1">
    <citation type="submission" date="2019-10" db="EMBL/GenBank/DDBJ databases">
        <authorList>
            <person name="Soares A.E.R."/>
            <person name="Aleixo A."/>
            <person name="Schneider P."/>
            <person name="Miyaki C.Y."/>
            <person name="Schneider M.P."/>
            <person name="Mello C."/>
            <person name="Vasconcelos A.T.R."/>
        </authorList>
    </citation>
    <scope>NUCLEOTIDE SEQUENCE</scope>
    <source>
        <tissue evidence="2">Muscle</tissue>
    </source>
</reference>
<evidence type="ECO:0000313" key="3">
    <source>
        <dbReference type="Proteomes" id="UP001145742"/>
    </source>
</evidence>
<feature type="compositionally biased region" description="Polar residues" evidence="1">
    <location>
        <begin position="8"/>
        <end position="22"/>
    </location>
</feature>
<accession>A0ABQ9D1C9</accession>
<proteinExistence type="predicted"/>
<evidence type="ECO:0000313" key="2">
    <source>
        <dbReference type="EMBL" id="KAJ7413346.1"/>
    </source>
</evidence>
<feature type="region of interest" description="Disordered" evidence="1">
    <location>
        <begin position="1"/>
        <end position="77"/>
    </location>
</feature>
<evidence type="ECO:0000256" key="1">
    <source>
        <dbReference type="SAM" id="MobiDB-lite"/>
    </source>
</evidence>
<organism evidence="2 3">
    <name type="scientific">Willisornis vidua</name>
    <name type="common">Xingu scale-backed antbird</name>
    <dbReference type="NCBI Taxonomy" id="1566151"/>
    <lineage>
        <taxon>Eukaryota</taxon>
        <taxon>Metazoa</taxon>
        <taxon>Chordata</taxon>
        <taxon>Craniata</taxon>
        <taxon>Vertebrata</taxon>
        <taxon>Euteleostomi</taxon>
        <taxon>Archelosauria</taxon>
        <taxon>Archosauria</taxon>
        <taxon>Dinosauria</taxon>
        <taxon>Saurischia</taxon>
        <taxon>Theropoda</taxon>
        <taxon>Coelurosauria</taxon>
        <taxon>Aves</taxon>
        <taxon>Neognathae</taxon>
        <taxon>Neoaves</taxon>
        <taxon>Telluraves</taxon>
        <taxon>Australaves</taxon>
        <taxon>Passeriformes</taxon>
        <taxon>Thamnophilidae</taxon>
        <taxon>Willisornis</taxon>
    </lineage>
</organism>
<protein>
    <submittedName>
        <fullName evidence="2">Uncharacterized protein</fullName>
    </submittedName>
</protein>
<dbReference type="Proteomes" id="UP001145742">
    <property type="component" value="Unassembled WGS sequence"/>
</dbReference>
<dbReference type="EMBL" id="WHWB01034145">
    <property type="protein sequence ID" value="KAJ7413346.1"/>
    <property type="molecule type" value="Genomic_DNA"/>
</dbReference>
<name>A0ABQ9D1C9_9PASS</name>